<comment type="caution">
    <text evidence="1">The sequence shown here is derived from an EMBL/GenBank/DDBJ whole genome shotgun (WGS) entry which is preliminary data.</text>
</comment>
<dbReference type="Proteomes" id="UP000265520">
    <property type="component" value="Unassembled WGS sequence"/>
</dbReference>
<dbReference type="AlphaFoldDB" id="A0A392V3F2"/>
<organism evidence="1 2">
    <name type="scientific">Trifolium medium</name>
    <dbReference type="NCBI Taxonomy" id="97028"/>
    <lineage>
        <taxon>Eukaryota</taxon>
        <taxon>Viridiplantae</taxon>
        <taxon>Streptophyta</taxon>
        <taxon>Embryophyta</taxon>
        <taxon>Tracheophyta</taxon>
        <taxon>Spermatophyta</taxon>
        <taxon>Magnoliopsida</taxon>
        <taxon>eudicotyledons</taxon>
        <taxon>Gunneridae</taxon>
        <taxon>Pentapetalae</taxon>
        <taxon>rosids</taxon>
        <taxon>fabids</taxon>
        <taxon>Fabales</taxon>
        <taxon>Fabaceae</taxon>
        <taxon>Papilionoideae</taxon>
        <taxon>50 kb inversion clade</taxon>
        <taxon>NPAAA clade</taxon>
        <taxon>Hologalegina</taxon>
        <taxon>IRL clade</taxon>
        <taxon>Trifolieae</taxon>
        <taxon>Trifolium</taxon>
    </lineage>
</organism>
<sequence length="69" mass="7748">RIGSNELESLGIDWNALGKFDGPRLRECRNQFGNSAGYDGKNSNKKKFGSGVKLPKLMPDSYTLKRWVT</sequence>
<dbReference type="GO" id="GO:0008168">
    <property type="term" value="F:methyltransferase activity"/>
    <property type="evidence" value="ECO:0007669"/>
    <property type="project" value="UniProtKB-KW"/>
</dbReference>
<name>A0A392V3F2_9FABA</name>
<protein>
    <submittedName>
        <fullName evidence="1">Histone-lysine N-methyltransferase ATX2-like</fullName>
    </submittedName>
</protein>
<reference evidence="1 2" key="1">
    <citation type="journal article" date="2018" name="Front. Plant Sci.">
        <title>Red Clover (Trifolium pratense) and Zigzag Clover (T. medium) - A Picture of Genomic Similarities and Differences.</title>
        <authorList>
            <person name="Dluhosova J."/>
            <person name="Istvanek J."/>
            <person name="Nedelnik J."/>
            <person name="Repkova J."/>
        </authorList>
    </citation>
    <scope>NUCLEOTIDE SEQUENCE [LARGE SCALE GENOMIC DNA]</scope>
    <source>
        <strain evidence="2">cv. 10/8</strain>
        <tissue evidence="1">Leaf</tissue>
    </source>
</reference>
<keyword evidence="1" id="KW-0489">Methyltransferase</keyword>
<dbReference type="GO" id="GO:0032259">
    <property type="term" value="P:methylation"/>
    <property type="evidence" value="ECO:0007669"/>
    <property type="project" value="UniProtKB-KW"/>
</dbReference>
<feature type="non-terminal residue" evidence="1">
    <location>
        <position position="1"/>
    </location>
</feature>
<evidence type="ECO:0000313" key="2">
    <source>
        <dbReference type="Proteomes" id="UP000265520"/>
    </source>
</evidence>
<evidence type="ECO:0000313" key="1">
    <source>
        <dbReference type="EMBL" id="MCI82677.1"/>
    </source>
</evidence>
<proteinExistence type="predicted"/>
<accession>A0A392V3F2</accession>
<dbReference type="EMBL" id="LXQA011049086">
    <property type="protein sequence ID" value="MCI82677.1"/>
    <property type="molecule type" value="Genomic_DNA"/>
</dbReference>
<keyword evidence="2" id="KW-1185">Reference proteome</keyword>
<keyword evidence="1" id="KW-0808">Transferase</keyword>